<dbReference type="AlphaFoldDB" id="A0A9W7FJS0"/>
<feature type="compositionally biased region" description="Low complexity" evidence="2">
    <location>
        <begin position="208"/>
        <end position="221"/>
    </location>
</feature>
<feature type="coiled-coil region" evidence="1">
    <location>
        <begin position="305"/>
        <end position="332"/>
    </location>
</feature>
<comment type="caution">
    <text evidence="5">The sequence shown here is derived from an EMBL/GenBank/DDBJ whole genome shotgun (WGS) entry which is preliminary data.</text>
</comment>
<keyword evidence="3" id="KW-0472">Membrane</keyword>
<evidence type="ECO:0000256" key="2">
    <source>
        <dbReference type="SAM" id="MobiDB-lite"/>
    </source>
</evidence>
<dbReference type="InterPro" id="IPR001202">
    <property type="entry name" value="WW_dom"/>
</dbReference>
<keyword evidence="6" id="KW-1185">Reference proteome</keyword>
<sequence length="415" mass="47078">MNQYFELCVDNNPPSLPSPTTPTTSKAAWIQRLDESSNNFYYENLSTLEKTWQAPSDRYFVPFSPARDKGGAFQISTSNAPQGLVERANHGGRRRRRSSALAFHLAWSEQQDENGATYFFNKMTKAVQWDFPPEWPIPPVDDAWEERTDADSKTKFFYNRVNQVTQWTLPEAMRRKSVLLEGEQLVAVVEDGKEVKPKVGEKKKKLTPTKSIKSTKTTKTTNSRKRQSSESPKSQPKITVFKVGDDVVSAWGKGKISHIRSDGTIIYLIENWTLACGSLVKCYLNADSVKKLKTHKLLGSPRRKSSIKKEDVEKAKLALLELEREKLLLDSKKEMSNRKKGEPEQYFSRHSIVSSLCFVLAVLYRGTSYVPAPVLFVGLACICIHLMLMGTVVKPEEKLELLKRQQAAAEARKKK</sequence>
<feature type="region of interest" description="Disordered" evidence="2">
    <location>
        <begin position="197"/>
        <end position="236"/>
    </location>
</feature>
<dbReference type="PROSITE" id="PS50020">
    <property type="entry name" value="WW_DOMAIN_2"/>
    <property type="match status" value="3"/>
</dbReference>
<evidence type="ECO:0000313" key="5">
    <source>
        <dbReference type="EMBL" id="GMI13319.1"/>
    </source>
</evidence>
<evidence type="ECO:0000256" key="1">
    <source>
        <dbReference type="SAM" id="Coils"/>
    </source>
</evidence>
<dbReference type="OrthoDB" id="628398at2759"/>
<dbReference type="PANTHER" id="PTHR11864:SF0">
    <property type="entry name" value="PRP40 PRE-MRNA PROCESSING FACTOR 40 HOMOLOG A (YEAST)"/>
    <property type="match status" value="1"/>
</dbReference>
<feature type="domain" description="WW" evidence="4">
    <location>
        <begin position="138"/>
        <end position="172"/>
    </location>
</feature>
<dbReference type="PROSITE" id="PS01159">
    <property type="entry name" value="WW_DOMAIN_1"/>
    <property type="match status" value="1"/>
</dbReference>
<keyword evidence="3" id="KW-0812">Transmembrane</keyword>
<evidence type="ECO:0000256" key="3">
    <source>
        <dbReference type="SAM" id="Phobius"/>
    </source>
</evidence>
<gene>
    <name evidence="5" type="ORF">TrLO_g7935</name>
</gene>
<dbReference type="SUPFAM" id="SSF51045">
    <property type="entry name" value="WW domain"/>
    <property type="match status" value="2"/>
</dbReference>
<feature type="domain" description="WW" evidence="4">
    <location>
        <begin position="107"/>
        <end position="134"/>
    </location>
</feature>
<evidence type="ECO:0000313" key="6">
    <source>
        <dbReference type="Proteomes" id="UP001165122"/>
    </source>
</evidence>
<feature type="transmembrane region" description="Helical" evidence="3">
    <location>
        <begin position="370"/>
        <end position="393"/>
    </location>
</feature>
<keyword evidence="1" id="KW-0175">Coiled coil</keyword>
<dbReference type="Proteomes" id="UP001165122">
    <property type="component" value="Unassembled WGS sequence"/>
</dbReference>
<dbReference type="PANTHER" id="PTHR11864">
    <property type="entry name" value="PRE-MRNA-PROCESSING PROTEIN PRP40"/>
    <property type="match status" value="1"/>
</dbReference>
<dbReference type="GO" id="GO:0003723">
    <property type="term" value="F:RNA binding"/>
    <property type="evidence" value="ECO:0007669"/>
    <property type="project" value="TreeGrafter"/>
</dbReference>
<dbReference type="InterPro" id="IPR036020">
    <property type="entry name" value="WW_dom_sf"/>
</dbReference>
<dbReference type="GO" id="GO:0071004">
    <property type="term" value="C:U2-type prespliceosome"/>
    <property type="evidence" value="ECO:0007669"/>
    <property type="project" value="TreeGrafter"/>
</dbReference>
<name>A0A9W7FJS0_9STRA</name>
<dbReference type="GO" id="GO:0005685">
    <property type="term" value="C:U1 snRNP"/>
    <property type="evidence" value="ECO:0007669"/>
    <property type="project" value="TreeGrafter"/>
</dbReference>
<organism evidence="5 6">
    <name type="scientific">Triparma laevis f. longispina</name>
    <dbReference type="NCBI Taxonomy" id="1714387"/>
    <lineage>
        <taxon>Eukaryota</taxon>
        <taxon>Sar</taxon>
        <taxon>Stramenopiles</taxon>
        <taxon>Ochrophyta</taxon>
        <taxon>Bolidophyceae</taxon>
        <taxon>Parmales</taxon>
        <taxon>Triparmaceae</taxon>
        <taxon>Triparma</taxon>
    </lineage>
</organism>
<dbReference type="Gene3D" id="2.20.70.10">
    <property type="match status" value="2"/>
</dbReference>
<accession>A0A9W7FJS0</accession>
<dbReference type="Pfam" id="PF00397">
    <property type="entry name" value="WW"/>
    <property type="match status" value="2"/>
</dbReference>
<dbReference type="EMBL" id="BRXW01000190">
    <property type="protein sequence ID" value="GMI13319.1"/>
    <property type="molecule type" value="Genomic_DNA"/>
</dbReference>
<protein>
    <recommendedName>
        <fullName evidence="4">WW domain-containing protein</fullName>
    </recommendedName>
</protein>
<feature type="domain" description="WW" evidence="4">
    <location>
        <begin position="23"/>
        <end position="57"/>
    </location>
</feature>
<dbReference type="CDD" id="cd00201">
    <property type="entry name" value="WW"/>
    <property type="match status" value="2"/>
</dbReference>
<proteinExistence type="predicted"/>
<dbReference type="InterPro" id="IPR039726">
    <property type="entry name" value="Prp40-like"/>
</dbReference>
<keyword evidence="3" id="KW-1133">Transmembrane helix</keyword>
<reference evidence="6" key="1">
    <citation type="journal article" date="2023" name="Commun. Biol.">
        <title>Genome analysis of Parmales, the sister group of diatoms, reveals the evolutionary specialization of diatoms from phago-mixotrophs to photoautotrophs.</title>
        <authorList>
            <person name="Ban H."/>
            <person name="Sato S."/>
            <person name="Yoshikawa S."/>
            <person name="Yamada K."/>
            <person name="Nakamura Y."/>
            <person name="Ichinomiya M."/>
            <person name="Sato N."/>
            <person name="Blanc-Mathieu R."/>
            <person name="Endo H."/>
            <person name="Kuwata A."/>
            <person name="Ogata H."/>
        </authorList>
    </citation>
    <scope>NUCLEOTIDE SEQUENCE [LARGE SCALE GENOMIC DNA]</scope>
    <source>
        <strain evidence="6">NIES 3700</strain>
    </source>
</reference>
<dbReference type="SMART" id="SM00456">
    <property type="entry name" value="WW"/>
    <property type="match status" value="3"/>
</dbReference>
<evidence type="ECO:0000259" key="4">
    <source>
        <dbReference type="PROSITE" id="PS50020"/>
    </source>
</evidence>
<dbReference type="GO" id="GO:0045292">
    <property type="term" value="P:mRNA cis splicing, via spliceosome"/>
    <property type="evidence" value="ECO:0007669"/>
    <property type="project" value="InterPro"/>
</dbReference>